<dbReference type="GO" id="GO:0006313">
    <property type="term" value="P:DNA transposition"/>
    <property type="evidence" value="ECO:0007669"/>
    <property type="project" value="InterPro"/>
</dbReference>
<dbReference type="PATRIC" id="fig|1408254.3.peg.1070"/>
<dbReference type="InterPro" id="IPR047650">
    <property type="entry name" value="Transpos_IS110"/>
</dbReference>
<dbReference type="STRING" id="1408254.T458_05310"/>
<sequence>PYLYNYVWAGWDKIPYHMRSYGIQVLKGLPVKEVRGRKNVNPVVGIDVAKGESQAQIFLDRNKLYGKGFRFSHTITDLEWLHGRLKEVEKDSGCRPAIILEATGHYHLPIVEWAEEKNYDLYILNPLLAQRAKKTHLRKVKTDKLDAVHLGELYYKEEFEPYQKQETHWLHLRHLTRQHEAMTDMYVQTKLQFRAVLDQVFPTYEGVFGDLYSTVSLGVLEMYSTPGAVKTAGVDKLAECMNTKLVRGRSPKWAKEKAIDMMAAAEKSPFQEGVHESYVLSLRMFITLLLQYQEHLSKLEKQIDALAEEKKEYDLLRSIPGVGNKIAATILAEIGEIERFDHAKKLVAFAGVDPSVTSSGKFTASTNRITKRGSKRLRRALYQAVQCGVRRRKGCLLQSSVNQRLREYYDVKKGEGKPHKQVVIACVNKLIRWIYCILTRSEPYKADFQSA</sequence>
<evidence type="ECO:0000259" key="3">
    <source>
        <dbReference type="Pfam" id="PF02371"/>
    </source>
</evidence>
<reference evidence="4 5" key="1">
    <citation type="journal article" date="2014" name="Genome Announc.">
        <title>Draft Genome Sequence of Brevibacillus panacihumi Strain W25, a Halotolerant Hydrocarbon-Degrading Bacterium.</title>
        <authorList>
            <person name="Wang X."/>
            <person name="Jin D."/>
            <person name="Zhou L."/>
            <person name="Wu L."/>
            <person name="An W."/>
            <person name="Chen Y."/>
            <person name="Zhao L."/>
        </authorList>
    </citation>
    <scope>NUCLEOTIDE SEQUENCE [LARGE SCALE GENOMIC DNA]</scope>
    <source>
        <strain evidence="4 5">W25</strain>
    </source>
</reference>
<dbReference type="Pfam" id="PF02371">
    <property type="entry name" value="Transposase_20"/>
    <property type="match status" value="1"/>
</dbReference>
<dbReference type="InterPro" id="IPR002525">
    <property type="entry name" value="Transp_IS110-like_N"/>
</dbReference>
<feature type="domain" description="Transposase IS116/IS110/IS902 C-terminal" evidence="3">
    <location>
        <begin position="314"/>
        <end position="392"/>
    </location>
</feature>
<accession>V6MDT3</accession>
<evidence type="ECO:0000313" key="4">
    <source>
        <dbReference type="EMBL" id="EST56701.1"/>
    </source>
</evidence>
<dbReference type="AlphaFoldDB" id="V6MDT3"/>
<dbReference type="PANTHER" id="PTHR33055:SF13">
    <property type="entry name" value="TRANSPOSASE"/>
    <property type="match status" value="1"/>
</dbReference>
<dbReference type="eggNOG" id="COG3547">
    <property type="taxonomic scope" value="Bacteria"/>
</dbReference>
<evidence type="ECO:0000313" key="5">
    <source>
        <dbReference type="Proteomes" id="UP000017973"/>
    </source>
</evidence>
<dbReference type="Pfam" id="PF01548">
    <property type="entry name" value="DEDD_Tnp_IS110"/>
    <property type="match status" value="1"/>
</dbReference>
<feature type="non-terminal residue" evidence="4">
    <location>
        <position position="1"/>
    </location>
</feature>
<proteinExistence type="predicted"/>
<dbReference type="HOGENOM" id="CLU_606253_0_0_9"/>
<dbReference type="GO" id="GO:0003677">
    <property type="term" value="F:DNA binding"/>
    <property type="evidence" value="ECO:0007669"/>
    <property type="project" value="InterPro"/>
</dbReference>
<gene>
    <name evidence="4" type="ORF">T458_05310</name>
</gene>
<feature type="domain" description="Transposase IS110-like N-terminal" evidence="2">
    <location>
        <begin position="44"/>
        <end position="202"/>
    </location>
</feature>
<dbReference type="InterPro" id="IPR003346">
    <property type="entry name" value="Transposase_20"/>
</dbReference>
<dbReference type="NCBIfam" id="NF033542">
    <property type="entry name" value="transpos_IS110"/>
    <property type="match status" value="1"/>
</dbReference>
<protein>
    <submittedName>
        <fullName evidence="4">Transposase IS116</fullName>
    </submittedName>
</protein>
<keyword evidence="5" id="KW-1185">Reference proteome</keyword>
<name>V6MDT3_9BACL</name>
<dbReference type="EMBL" id="AYJU01000001">
    <property type="protein sequence ID" value="EST56701.1"/>
    <property type="molecule type" value="Genomic_DNA"/>
</dbReference>
<feature type="coiled-coil region" evidence="1">
    <location>
        <begin position="289"/>
        <end position="316"/>
    </location>
</feature>
<keyword evidence="1" id="KW-0175">Coiled coil</keyword>
<dbReference type="GO" id="GO:0004803">
    <property type="term" value="F:transposase activity"/>
    <property type="evidence" value="ECO:0007669"/>
    <property type="project" value="InterPro"/>
</dbReference>
<evidence type="ECO:0000256" key="1">
    <source>
        <dbReference type="SAM" id="Coils"/>
    </source>
</evidence>
<organism evidence="4 5">
    <name type="scientific">Brevibacillus panacihumi W25</name>
    <dbReference type="NCBI Taxonomy" id="1408254"/>
    <lineage>
        <taxon>Bacteria</taxon>
        <taxon>Bacillati</taxon>
        <taxon>Bacillota</taxon>
        <taxon>Bacilli</taxon>
        <taxon>Bacillales</taxon>
        <taxon>Paenibacillaceae</taxon>
        <taxon>Brevibacillus</taxon>
    </lineage>
</organism>
<dbReference type="Proteomes" id="UP000017973">
    <property type="component" value="Unassembled WGS sequence"/>
</dbReference>
<comment type="caution">
    <text evidence="4">The sequence shown here is derived from an EMBL/GenBank/DDBJ whole genome shotgun (WGS) entry which is preliminary data.</text>
</comment>
<evidence type="ECO:0000259" key="2">
    <source>
        <dbReference type="Pfam" id="PF01548"/>
    </source>
</evidence>
<dbReference type="PANTHER" id="PTHR33055">
    <property type="entry name" value="TRANSPOSASE FOR INSERTION SEQUENCE ELEMENT IS1111A"/>
    <property type="match status" value="1"/>
</dbReference>